<keyword evidence="4" id="KW-0540">Nuclease</keyword>
<evidence type="ECO:0000256" key="1">
    <source>
        <dbReference type="ARBA" id="ARBA00006738"/>
    </source>
</evidence>
<evidence type="ECO:0000256" key="2">
    <source>
        <dbReference type="HAMAP-Rule" id="MF_00048"/>
    </source>
</evidence>
<reference evidence="4 5" key="1">
    <citation type="submission" date="2017-07" db="EMBL/GenBank/DDBJ databases">
        <title>Bifidobacterium novel species.</title>
        <authorList>
            <person name="Lugli G.A."/>
            <person name="Milani C."/>
            <person name="Duranti S."/>
            <person name="Mangifesta M."/>
        </authorList>
    </citation>
    <scope>NUCLEOTIDE SEQUENCE [LARGE SCALE GENOMIC DNA]</scope>
    <source>
        <strain evidence="5">Goo31D</strain>
    </source>
</reference>
<feature type="compositionally biased region" description="Low complexity" evidence="3">
    <location>
        <begin position="9"/>
        <end position="21"/>
    </location>
</feature>
<dbReference type="InterPro" id="IPR011856">
    <property type="entry name" value="tRNA_endonuc-like_dom_sf"/>
</dbReference>
<dbReference type="HAMAP" id="MF_00048">
    <property type="entry name" value="UPF0102"/>
    <property type="match status" value="1"/>
</dbReference>
<evidence type="ECO:0000256" key="3">
    <source>
        <dbReference type="SAM" id="MobiDB-lite"/>
    </source>
</evidence>
<dbReference type="RefSeq" id="WP_243390024.1">
    <property type="nucleotide sequence ID" value="NZ_NMYC01000001.1"/>
</dbReference>
<keyword evidence="4" id="KW-0255">Endonuclease</keyword>
<dbReference type="Gene3D" id="3.40.1350.10">
    <property type="match status" value="1"/>
</dbReference>
<dbReference type="PANTHER" id="PTHR34039:SF1">
    <property type="entry name" value="UPF0102 PROTEIN YRAN"/>
    <property type="match status" value="1"/>
</dbReference>
<organism evidence="4 5">
    <name type="scientific">Bifidobacterium anseris</name>
    <dbReference type="NCBI Taxonomy" id="2020963"/>
    <lineage>
        <taxon>Bacteria</taxon>
        <taxon>Bacillati</taxon>
        <taxon>Actinomycetota</taxon>
        <taxon>Actinomycetes</taxon>
        <taxon>Bifidobacteriales</taxon>
        <taxon>Bifidobacteriaceae</taxon>
        <taxon>Bifidobacterium</taxon>
    </lineage>
</organism>
<dbReference type="GO" id="GO:0004519">
    <property type="term" value="F:endonuclease activity"/>
    <property type="evidence" value="ECO:0007669"/>
    <property type="project" value="UniProtKB-KW"/>
</dbReference>
<dbReference type="AlphaFoldDB" id="A0A2N5J1H0"/>
<dbReference type="NCBIfam" id="NF009150">
    <property type="entry name" value="PRK12497.1-3"/>
    <property type="match status" value="1"/>
</dbReference>
<dbReference type="EMBL" id="NMYC01000001">
    <property type="protein sequence ID" value="PLS28060.1"/>
    <property type="molecule type" value="Genomic_DNA"/>
</dbReference>
<evidence type="ECO:0000313" key="5">
    <source>
        <dbReference type="Proteomes" id="UP000234935"/>
    </source>
</evidence>
<sequence>MEKTTMDETGTWTAGTGTGTAESDAWTVFEHDEDIWDAPAFGAAPATTPMTKTARGEAANFGTGDDLSSDDFLGGDLIGDEFADGDDEAAARLHACLARLAMPGMSARELGATGEETARAWLECRGVRVIGMNYRTRYGEIDVIAVTPNRTILFVEVKTRRTRRFGAPEEAVHPAKQVNLRRAAGQWLATRGAKVPHVAIRFDVIALSVSGDDVDVRHIPGAF</sequence>
<name>A0A2N5J1H0_9BIFI</name>
<dbReference type="PANTHER" id="PTHR34039">
    <property type="entry name" value="UPF0102 PROTEIN YRAN"/>
    <property type="match status" value="1"/>
</dbReference>
<dbReference type="Proteomes" id="UP000234935">
    <property type="component" value="Unassembled WGS sequence"/>
</dbReference>
<dbReference type="NCBIfam" id="TIGR00252">
    <property type="entry name" value="YraN family protein"/>
    <property type="match status" value="1"/>
</dbReference>
<comment type="caution">
    <text evidence="4">The sequence shown here is derived from an EMBL/GenBank/DDBJ whole genome shotgun (WGS) entry which is preliminary data.</text>
</comment>
<keyword evidence="5" id="KW-1185">Reference proteome</keyword>
<accession>A0A2N5J1H0</accession>
<protein>
    <recommendedName>
        <fullName evidence="2">UPF0102 protein CGZ88_0222</fullName>
    </recommendedName>
</protein>
<dbReference type="Pfam" id="PF02021">
    <property type="entry name" value="UPF0102"/>
    <property type="match status" value="1"/>
</dbReference>
<dbReference type="GO" id="GO:0003676">
    <property type="term" value="F:nucleic acid binding"/>
    <property type="evidence" value="ECO:0007669"/>
    <property type="project" value="InterPro"/>
</dbReference>
<comment type="similarity">
    <text evidence="1 2">Belongs to the UPF0102 family.</text>
</comment>
<dbReference type="NCBIfam" id="NF009154">
    <property type="entry name" value="PRK12497.3-3"/>
    <property type="match status" value="1"/>
</dbReference>
<proteinExistence type="inferred from homology"/>
<dbReference type="InterPro" id="IPR003509">
    <property type="entry name" value="UPF0102_YraN-like"/>
</dbReference>
<gene>
    <name evidence="4" type="ORF">CGZ88_0222</name>
</gene>
<feature type="region of interest" description="Disordered" evidence="3">
    <location>
        <begin position="1"/>
        <end position="22"/>
    </location>
</feature>
<dbReference type="InterPro" id="IPR011335">
    <property type="entry name" value="Restrct_endonuc-II-like"/>
</dbReference>
<keyword evidence="4" id="KW-0378">Hydrolase</keyword>
<dbReference type="SUPFAM" id="SSF52980">
    <property type="entry name" value="Restriction endonuclease-like"/>
    <property type="match status" value="1"/>
</dbReference>
<evidence type="ECO:0000313" key="4">
    <source>
        <dbReference type="EMBL" id="PLS28060.1"/>
    </source>
</evidence>
<dbReference type="CDD" id="cd20736">
    <property type="entry name" value="PoNe_Nuclease"/>
    <property type="match status" value="1"/>
</dbReference>